<gene>
    <name evidence="1" type="ORF">GR156_03975</name>
</gene>
<accession>A0A6N8TAG8</accession>
<evidence type="ECO:0000313" key="2">
    <source>
        <dbReference type="Proteomes" id="UP000440304"/>
    </source>
</evidence>
<dbReference type="RefSeq" id="WP_160784852.1">
    <property type="nucleotide sequence ID" value="NZ_CP086610.1"/>
</dbReference>
<comment type="caution">
    <text evidence="1">The sequence shown here is derived from an EMBL/GenBank/DDBJ whole genome shotgun (WGS) entry which is preliminary data.</text>
</comment>
<dbReference type="InterPro" id="IPR014507">
    <property type="entry name" value="Baseplate_assembly_J_pred"/>
</dbReference>
<dbReference type="OrthoDB" id="9793802at2"/>
<dbReference type="AlphaFoldDB" id="A0A6N8TAG8"/>
<reference evidence="1 2" key="1">
    <citation type="submission" date="2019-12" db="EMBL/GenBank/DDBJ databases">
        <title>Shinella granuli gen. nov., sp. nov., and proposal of the reclassification of Zoogloea ramigera ATCC 19623 as Shinella zoogloeoides sp. nov.</title>
        <authorList>
            <person name="Gao J."/>
        </authorList>
    </citation>
    <scope>NUCLEOTIDE SEQUENCE [LARGE SCALE GENOMIC DNA]</scope>
    <source>
        <strain evidence="1 2">DSM 287</strain>
    </source>
</reference>
<name>A0A6N8TAG8_SHIZO</name>
<dbReference type="Proteomes" id="UP000440304">
    <property type="component" value="Unassembled WGS sequence"/>
</dbReference>
<proteinExistence type="predicted"/>
<protein>
    <submittedName>
        <fullName evidence="1">Uncharacterized protein</fullName>
    </submittedName>
</protein>
<organism evidence="1 2">
    <name type="scientific">Shinella zoogloeoides</name>
    <name type="common">Crabtreella saccharophila</name>
    <dbReference type="NCBI Taxonomy" id="352475"/>
    <lineage>
        <taxon>Bacteria</taxon>
        <taxon>Pseudomonadati</taxon>
        <taxon>Pseudomonadota</taxon>
        <taxon>Alphaproteobacteria</taxon>
        <taxon>Hyphomicrobiales</taxon>
        <taxon>Rhizobiaceae</taxon>
        <taxon>Shinella</taxon>
    </lineage>
</organism>
<evidence type="ECO:0000313" key="1">
    <source>
        <dbReference type="EMBL" id="MXN99444.1"/>
    </source>
</evidence>
<dbReference type="EMBL" id="WUML01000002">
    <property type="protein sequence ID" value="MXN99444.1"/>
    <property type="molecule type" value="Genomic_DNA"/>
</dbReference>
<sequence length="289" mass="31589">MTIDLSALPKPAVIRELDYEAIVERQKQTFLAKWAVARAQFPDLPAYSVEMLDSDPFAIDNQAESTREMLLRAEINDTFRSTFLYFARRGNLDHLAASVPVLRMPGEDDDRFLVRILLGIMGRSTAGPQERYQFLAMSADLRVKWAEPYRIGRSPVIYIAIFSSEADGVASAGLLNAVRAAVTAPAAQVMNDTVIVQPAIRKVANLAADIWLLPDAEEATVARAASNLRAAWATEQGLGRDLVAAWWISKLMIPGVHKAVPATSADVVAQPTEAISIGSINLVLKGRAY</sequence>
<dbReference type="PIRSF" id="PIRSF020481">
    <property type="entry name" value="BAP"/>
    <property type="match status" value="1"/>
</dbReference>